<organism evidence="1 2">
    <name type="scientific">Artomyces pyxidatus</name>
    <dbReference type="NCBI Taxonomy" id="48021"/>
    <lineage>
        <taxon>Eukaryota</taxon>
        <taxon>Fungi</taxon>
        <taxon>Dikarya</taxon>
        <taxon>Basidiomycota</taxon>
        <taxon>Agaricomycotina</taxon>
        <taxon>Agaricomycetes</taxon>
        <taxon>Russulales</taxon>
        <taxon>Auriscalpiaceae</taxon>
        <taxon>Artomyces</taxon>
    </lineage>
</organism>
<keyword evidence="2" id="KW-1185">Reference proteome</keyword>
<gene>
    <name evidence="1" type="ORF">BV25DRAFT_272913</name>
</gene>
<dbReference type="Proteomes" id="UP000814140">
    <property type="component" value="Unassembled WGS sequence"/>
</dbReference>
<protein>
    <submittedName>
        <fullName evidence="1">Uncharacterized protein</fullName>
    </submittedName>
</protein>
<evidence type="ECO:0000313" key="2">
    <source>
        <dbReference type="Proteomes" id="UP000814140"/>
    </source>
</evidence>
<reference evidence="1" key="1">
    <citation type="submission" date="2021-03" db="EMBL/GenBank/DDBJ databases">
        <authorList>
            <consortium name="DOE Joint Genome Institute"/>
            <person name="Ahrendt S."/>
            <person name="Looney B.P."/>
            <person name="Miyauchi S."/>
            <person name="Morin E."/>
            <person name="Drula E."/>
            <person name="Courty P.E."/>
            <person name="Chicoki N."/>
            <person name="Fauchery L."/>
            <person name="Kohler A."/>
            <person name="Kuo A."/>
            <person name="Labutti K."/>
            <person name="Pangilinan J."/>
            <person name="Lipzen A."/>
            <person name="Riley R."/>
            <person name="Andreopoulos W."/>
            <person name="He G."/>
            <person name="Johnson J."/>
            <person name="Barry K.W."/>
            <person name="Grigoriev I.V."/>
            <person name="Nagy L."/>
            <person name="Hibbett D."/>
            <person name="Henrissat B."/>
            <person name="Matheny P.B."/>
            <person name="Labbe J."/>
            <person name="Martin F."/>
        </authorList>
    </citation>
    <scope>NUCLEOTIDE SEQUENCE</scope>
    <source>
        <strain evidence="1">HHB10654</strain>
    </source>
</reference>
<name>A0ACB8T855_9AGAM</name>
<reference evidence="1" key="2">
    <citation type="journal article" date="2022" name="New Phytol.">
        <title>Evolutionary transition to the ectomycorrhizal habit in the genomes of a hyperdiverse lineage of mushroom-forming fungi.</title>
        <authorList>
            <person name="Looney B."/>
            <person name="Miyauchi S."/>
            <person name="Morin E."/>
            <person name="Drula E."/>
            <person name="Courty P.E."/>
            <person name="Kohler A."/>
            <person name="Kuo A."/>
            <person name="LaButti K."/>
            <person name="Pangilinan J."/>
            <person name="Lipzen A."/>
            <person name="Riley R."/>
            <person name="Andreopoulos W."/>
            <person name="He G."/>
            <person name="Johnson J."/>
            <person name="Nolan M."/>
            <person name="Tritt A."/>
            <person name="Barry K.W."/>
            <person name="Grigoriev I.V."/>
            <person name="Nagy L.G."/>
            <person name="Hibbett D."/>
            <person name="Henrissat B."/>
            <person name="Matheny P.B."/>
            <person name="Labbe J."/>
            <person name="Martin F.M."/>
        </authorList>
    </citation>
    <scope>NUCLEOTIDE SEQUENCE</scope>
    <source>
        <strain evidence="1">HHB10654</strain>
    </source>
</reference>
<sequence length="114" mass="12617">MVGEGKRGCEARHINTRSSYMGSGELQAANWTGRSRGSYKAVAGSAQRCAHGDARRRRLPKTLTIEEGHPYARHVPGDSQRGDTKGRHEPGWIKIKHCSCRNFKEGGSRGLRET</sequence>
<evidence type="ECO:0000313" key="1">
    <source>
        <dbReference type="EMBL" id="KAI0064657.1"/>
    </source>
</evidence>
<proteinExistence type="predicted"/>
<dbReference type="EMBL" id="MU277198">
    <property type="protein sequence ID" value="KAI0064657.1"/>
    <property type="molecule type" value="Genomic_DNA"/>
</dbReference>
<accession>A0ACB8T855</accession>
<comment type="caution">
    <text evidence="1">The sequence shown here is derived from an EMBL/GenBank/DDBJ whole genome shotgun (WGS) entry which is preliminary data.</text>
</comment>